<keyword evidence="7" id="KW-0539">Nucleus</keyword>
<dbReference type="KEGG" id="hazt:125178757"/>
<organism evidence="12 13">
    <name type="scientific">Hyalella azteca</name>
    <name type="common">Amphipod</name>
    <dbReference type="NCBI Taxonomy" id="294128"/>
    <lineage>
        <taxon>Eukaryota</taxon>
        <taxon>Metazoa</taxon>
        <taxon>Ecdysozoa</taxon>
        <taxon>Arthropoda</taxon>
        <taxon>Crustacea</taxon>
        <taxon>Multicrustacea</taxon>
        <taxon>Malacostraca</taxon>
        <taxon>Eumalacostraca</taxon>
        <taxon>Peracarida</taxon>
        <taxon>Amphipoda</taxon>
        <taxon>Senticaudata</taxon>
        <taxon>Talitrida</taxon>
        <taxon>Talitroidea</taxon>
        <taxon>Hyalellidae</taxon>
        <taxon>Hyalella</taxon>
    </lineage>
</organism>
<dbReference type="GeneID" id="125178757"/>
<evidence type="ECO:0000256" key="10">
    <source>
        <dbReference type="SAM" id="MobiDB-lite"/>
    </source>
</evidence>
<dbReference type="GO" id="GO:0003682">
    <property type="term" value="F:chromatin binding"/>
    <property type="evidence" value="ECO:0007669"/>
    <property type="project" value="TreeGrafter"/>
</dbReference>
<gene>
    <name evidence="13" type="primary">LOC125178757</name>
</gene>
<evidence type="ECO:0000256" key="4">
    <source>
        <dbReference type="ARBA" id="ARBA00022490"/>
    </source>
</evidence>
<keyword evidence="4" id="KW-0963">Cytoplasm</keyword>
<dbReference type="GO" id="GO:0051726">
    <property type="term" value="P:regulation of cell cycle"/>
    <property type="evidence" value="ECO:0007669"/>
    <property type="project" value="InterPro"/>
</dbReference>
<dbReference type="OrthoDB" id="7479084at2759"/>
<evidence type="ECO:0000256" key="6">
    <source>
        <dbReference type="ARBA" id="ARBA00023204"/>
    </source>
</evidence>
<dbReference type="GO" id="GO:0006281">
    <property type="term" value="P:DNA repair"/>
    <property type="evidence" value="ECO:0007669"/>
    <property type="project" value="UniProtKB-KW"/>
</dbReference>
<evidence type="ECO:0000313" key="13">
    <source>
        <dbReference type="RefSeq" id="XP_047739232.1"/>
    </source>
</evidence>
<proteinExistence type="predicted"/>
<evidence type="ECO:0000256" key="1">
    <source>
        <dbReference type="ARBA" id="ARBA00004123"/>
    </source>
</evidence>
<evidence type="ECO:0000256" key="2">
    <source>
        <dbReference type="ARBA" id="ARBA00004556"/>
    </source>
</evidence>
<feature type="region of interest" description="Disordered" evidence="10">
    <location>
        <begin position="1"/>
        <end position="103"/>
    </location>
</feature>
<dbReference type="InterPro" id="IPR040444">
    <property type="entry name" value="PCNA-AF"/>
</dbReference>
<reference evidence="13" key="1">
    <citation type="submission" date="2025-08" db="UniProtKB">
        <authorList>
            <consortium name="RefSeq"/>
        </authorList>
    </citation>
    <scope>IDENTIFICATION</scope>
    <source>
        <tissue evidence="13">Whole organism</tissue>
    </source>
</reference>
<feature type="compositionally biased region" description="Polar residues" evidence="10">
    <location>
        <begin position="69"/>
        <end position="87"/>
    </location>
</feature>
<dbReference type="Proteomes" id="UP000694843">
    <property type="component" value="Unplaced"/>
</dbReference>
<protein>
    <recommendedName>
        <fullName evidence="3">PCNA-associated factor</fullName>
    </recommendedName>
    <alternativeName>
        <fullName evidence="8">PCNA-associated factor of 15 kDa</fullName>
    </alternativeName>
    <alternativeName>
        <fullName evidence="9">PCNA-clamp-associated factor</fullName>
    </alternativeName>
</protein>
<keyword evidence="12" id="KW-1185">Reference proteome</keyword>
<evidence type="ECO:0000313" key="12">
    <source>
        <dbReference type="Proteomes" id="UP000694843"/>
    </source>
</evidence>
<dbReference type="PANTHER" id="PTHR15679">
    <property type="entry name" value="PCNA-ASSOCIATED FACTOR"/>
    <property type="match status" value="1"/>
</dbReference>
<evidence type="ECO:0000256" key="7">
    <source>
        <dbReference type="ARBA" id="ARBA00023242"/>
    </source>
</evidence>
<feature type="compositionally biased region" description="Polar residues" evidence="10">
    <location>
        <begin position="45"/>
        <end position="57"/>
    </location>
</feature>
<dbReference type="PANTHER" id="PTHR15679:SF8">
    <property type="entry name" value="PCNA-ASSOCIATED FACTOR"/>
    <property type="match status" value="1"/>
</dbReference>
<keyword evidence="6" id="KW-0234">DNA repair</keyword>
<evidence type="ECO:0000256" key="9">
    <source>
        <dbReference type="ARBA" id="ARBA00031186"/>
    </source>
</evidence>
<keyword evidence="5" id="KW-0227">DNA damage</keyword>
<dbReference type="GO" id="GO:0019985">
    <property type="term" value="P:translesion synthesis"/>
    <property type="evidence" value="ECO:0007669"/>
    <property type="project" value="TreeGrafter"/>
</dbReference>
<dbReference type="OMA" id="NAYCPRP"/>
<evidence type="ECO:0000256" key="5">
    <source>
        <dbReference type="ARBA" id="ARBA00022763"/>
    </source>
</evidence>
<name>A0A979FS46_HYAAZ</name>
<dbReference type="GO" id="GO:0005634">
    <property type="term" value="C:nucleus"/>
    <property type="evidence" value="ECO:0007669"/>
    <property type="project" value="UniProtKB-SubCell"/>
</dbReference>
<evidence type="ECO:0000256" key="8">
    <source>
        <dbReference type="ARBA" id="ARBA00030014"/>
    </source>
</evidence>
<comment type="subcellular location">
    <subcellularLocation>
        <location evidence="2">Cytoplasm</location>
        <location evidence="2">Perinuclear region</location>
    </subcellularLocation>
    <subcellularLocation>
        <location evidence="1">Nucleus</location>
    </subcellularLocation>
</comment>
<dbReference type="Pfam" id="PF15715">
    <property type="entry name" value="PAF"/>
    <property type="match status" value="1"/>
</dbReference>
<accession>A0A979FS46</accession>
<dbReference type="GO" id="GO:0048471">
    <property type="term" value="C:perinuclear region of cytoplasm"/>
    <property type="evidence" value="ECO:0007669"/>
    <property type="project" value="UniProtKB-SubCell"/>
</dbReference>
<evidence type="ECO:0000256" key="3">
    <source>
        <dbReference type="ARBA" id="ARBA00013777"/>
    </source>
</evidence>
<sequence>MVRTKADAGSTRVSAAKAPRKMTSSASASPLGKAGSSKERGSGGNSYNPQPTPSWQKGISRFFKPISPSKENVTNSSDHSCTPSPTNDKMDADAGPSSSSTSG</sequence>
<dbReference type="RefSeq" id="XP_047739232.1">
    <property type="nucleotide sequence ID" value="XM_047883276.1"/>
</dbReference>
<evidence type="ECO:0000259" key="11">
    <source>
        <dbReference type="Pfam" id="PF15715"/>
    </source>
</evidence>
<feature type="domain" description="PCNA-associated factor histone-like" evidence="11">
    <location>
        <begin position="1"/>
        <end position="88"/>
    </location>
</feature>
<dbReference type="AlphaFoldDB" id="A0A979FS46"/>
<dbReference type="InterPro" id="IPR031444">
    <property type="entry name" value="PCNA-AF_dom"/>
</dbReference>